<dbReference type="InterPro" id="IPR050272">
    <property type="entry name" value="Isochorismatase-like_hydrls"/>
</dbReference>
<evidence type="ECO:0000256" key="2">
    <source>
        <dbReference type="ARBA" id="ARBA00022801"/>
    </source>
</evidence>
<dbReference type="Gene3D" id="3.40.50.850">
    <property type="entry name" value="Isochorismatase-like"/>
    <property type="match status" value="1"/>
</dbReference>
<dbReference type="Pfam" id="PF00857">
    <property type="entry name" value="Isochorismatase"/>
    <property type="match status" value="1"/>
</dbReference>
<evidence type="ECO:0000256" key="1">
    <source>
        <dbReference type="ARBA" id="ARBA00006336"/>
    </source>
</evidence>
<reference evidence="4" key="1">
    <citation type="journal article" date="2020" name="Stud. Mycol.">
        <title>101 Dothideomycetes genomes: a test case for predicting lifestyles and emergence of pathogens.</title>
        <authorList>
            <person name="Haridas S."/>
            <person name="Albert R."/>
            <person name="Binder M."/>
            <person name="Bloem J."/>
            <person name="Labutti K."/>
            <person name="Salamov A."/>
            <person name="Andreopoulos B."/>
            <person name="Baker S."/>
            <person name="Barry K."/>
            <person name="Bills G."/>
            <person name="Bluhm B."/>
            <person name="Cannon C."/>
            <person name="Castanera R."/>
            <person name="Culley D."/>
            <person name="Daum C."/>
            <person name="Ezra D."/>
            <person name="Gonzalez J."/>
            <person name="Henrissat B."/>
            <person name="Kuo A."/>
            <person name="Liang C."/>
            <person name="Lipzen A."/>
            <person name="Lutzoni F."/>
            <person name="Magnuson J."/>
            <person name="Mondo S."/>
            <person name="Nolan M."/>
            <person name="Ohm R."/>
            <person name="Pangilinan J."/>
            <person name="Park H.-J."/>
            <person name="Ramirez L."/>
            <person name="Alfaro M."/>
            <person name="Sun H."/>
            <person name="Tritt A."/>
            <person name="Yoshinaga Y."/>
            <person name="Zwiers L.-H."/>
            <person name="Turgeon B."/>
            <person name="Goodwin S."/>
            <person name="Spatafora J."/>
            <person name="Crous P."/>
            <person name="Grigoriev I."/>
        </authorList>
    </citation>
    <scope>NUCLEOTIDE SEQUENCE</scope>
    <source>
        <strain evidence="4">CBS 133067</strain>
    </source>
</reference>
<keyword evidence="2" id="KW-0378">Hydrolase</keyword>
<dbReference type="SUPFAM" id="SSF52499">
    <property type="entry name" value="Isochorismatase-like hydrolases"/>
    <property type="match status" value="1"/>
</dbReference>
<sequence>MAVENGVPSSLKENYASGAYASTSIGKRALPFSPRVALIVIDVCDAYLLPESPLYAEKRFDAALKSCERLISACRDVKIPVVFTRVAFDTPNAGGNWKKYKIPKGLACFDAGNPLGDYPKSSQICRPLPGELVISKQFSSSFFGTPLASQLKDIETLIICGFSTSGCVRATTVDAAQYGFFPYVVKDACGDRHEYPHEANLFDMQAKFGEVVSEDEIMGIMKGLPRAS</sequence>
<dbReference type="OrthoDB" id="3828231at2759"/>
<comment type="caution">
    <text evidence="4">The sequence shown here is derived from an EMBL/GenBank/DDBJ whole genome shotgun (WGS) entry which is preliminary data.</text>
</comment>
<gene>
    <name evidence="4" type="ORF">NA57DRAFT_82384</name>
</gene>
<accession>A0A9P4I5Z1</accession>
<dbReference type="InterPro" id="IPR036380">
    <property type="entry name" value="Isochorismatase-like_sf"/>
</dbReference>
<organism evidence="4 5">
    <name type="scientific">Rhizodiscina lignyota</name>
    <dbReference type="NCBI Taxonomy" id="1504668"/>
    <lineage>
        <taxon>Eukaryota</taxon>
        <taxon>Fungi</taxon>
        <taxon>Dikarya</taxon>
        <taxon>Ascomycota</taxon>
        <taxon>Pezizomycotina</taxon>
        <taxon>Dothideomycetes</taxon>
        <taxon>Pleosporomycetidae</taxon>
        <taxon>Aulographales</taxon>
        <taxon>Rhizodiscinaceae</taxon>
        <taxon>Rhizodiscina</taxon>
    </lineage>
</organism>
<feature type="domain" description="Isochorismatase-like" evidence="3">
    <location>
        <begin position="37"/>
        <end position="215"/>
    </location>
</feature>
<evidence type="ECO:0000259" key="3">
    <source>
        <dbReference type="Pfam" id="PF00857"/>
    </source>
</evidence>
<keyword evidence="5" id="KW-1185">Reference proteome</keyword>
<evidence type="ECO:0000313" key="5">
    <source>
        <dbReference type="Proteomes" id="UP000799772"/>
    </source>
</evidence>
<dbReference type="EMBL" id="ML978147">
    <property type="protein sequence ID" value="KAF2092416.1"/>
    <property type="molecule type" value="Genomic_DNA"/>
</dbReference>
<dbReference type="PANTHER" id="PTHR43540">
    <property type="entry name" value="PEROXYUREIDOACRYLATE/UREIDOACRYLATE AMIDOHYDROLASE-RELATED"/>
    <property type="match status" value="1"/>
</dbReference>
<dbReference type="PANTHER" id="PTHR43540:SF1">
    <property type="entry name" value="ISOCHORISMATASE HYDROLASE"/>
    <property type="match status" value="1"/>
</dbReference>
<dbReference type="AlphaFoldDB" id="A0A9P4I5Z1"/>
<dbReference type="InterPro" id="IPR000868">
    <property type="entry name" value="Isochorismatase-like_dom"/>
</dbReference>
<proteinExistence type="inferred from homology"/>
<evidence type="ECO:0000313" key="4">
    <source>
        <dbReference type="EMBL" id="KAF2092416.1"/>
    </source>
</evidence>
<dbReference type="GO" id="GO:0016787">
    <property type="term" value="F:hydrolase activity"/>
    <property type="evidence" value="ECO:0007669"/>
    <property type="project" value="UniProtKB-KW"/>
</dbReference>
<name>A0A9P4I5Z1_9PEZI</name>
<protein>
    <submittedName>
        <fullName evidence="4">Nicotinamidase-like amidase</fullName>
    </submittedName>
</protein>
<dbReference type="Proteomes" id="UP000799772">
    <property type="component" value="Unassembled WGS sequence"/>
</dbReference>
<comment type="similarity">
    <text evidence="1">Belongs to the isochorismatase family.</text>
</comment>